<dbReference type="AlphaFoldDB" id="A0A091PM89"/>
<dbReference type="SUPFAM" id="SSF51430">
    <property type="entry name" value="NAD(P)-linked oxidoreductase"/>
    <property type="match status" value="1"/>
</dbReference>
<feature type="non-terminal residue" evidence="3">
    <location>
        <position position="147"/>
    </location>
</feature>
<feature type="non-terminal residue" evidence="3">
    <location>
        <position position="1"/>
    </location>
</feature>
<dbReference type="InterPro" id="IPR036812">
    <property type="entry name" value="NAD(P)_OxRdtase_dom_sf"/>
</dbReference>
<dbReference type="InterPro" id="IPR020471">
    <property type="entry name" value="AKR"/>
</dbReference>
<dbReference type="Pfam" id="PF00248">
    <property type="entry name" value="Aldo_ket_red"/>
    <property type="match status" value="2"/>
</dbReference>
<dbReference type="PROSITE" id="PS00063">
    <property type="entry name" value="ALDOKETO_REDUCTASE_3"/>
    <property type="match status" value="1"/>
</dbReference>
<dbReference type="GO" id="GO:0016491">
    <property type="term" value="F:oxidoreductase activity"/>
    <property type="evidence" value="ECO:0007669"/>
    <property type="project" value="InterPro"/>
</dbReference>
<feature type="domain" description="NADP-dependent oxidoreductase" evidence="2">
    <location>
        <begin position="77"/>
        <end position="131"/>
    </location>
</feature>
<comment type="similarity">
    <text evidence="1">Belongs to the aldo/keto reductase family.</text>
</comment>
<organism evidence="3 4">
    <name type="scientific">Haliaeetus albicilla</name>
    <name type="common">White-tailed sea-eagle</name>
    <name type="synonym">Falco albicilla</name>
    <dbReference type="NCBI Taxonomy" id="8969"/>
    <lineage>
        <taxon>Eukaryota</taxon>
        <taxon>Metazoa</taxon>
        <taxon>Chordata</taxon>
        <taxon>Craniata</taxon>
        <taxon>Vertebrata</taxon>
        <taxon>Euteleostomi</taxon>
        <taxon>Archelosauria</taxon>
        <taxon>Archosauria</taxon>
        <taxon>Dinosauria</taxon>
        <taxon>Saurischia</taxon>
        <taxon>Theropoda</taxon>
        <taxon>Coelurosauria</taxon>
        <taxon>Aves</taxon>
        <taxon>Neognathae</taxon>
        <taxon>Neoaves</taxon>
        <taxon>Telluraves</taxon>
        <taxon>Accipitrimorphae</taxon>
        <taxon>Accipitriformes</taxon>
        <taxon>Accipitridae</taxon>
        <taxon>Accipitrinae</taxon>
        <taxon>Haliaeetus</taxon>
    </lineage>
</organism>
<reference evidence="3 4" key="1">
    <citation type="submission" date="2014-04" db="EMBL/GenBank/DDBJ databases">
        <title>Genome evolution of avian class.</title>
        <authorList>
            <person name="Zhang G."/>
            <person name="Li C."/>
        </authorList>
    </citation>
    <scope>NUCLEOTIDE SEQUENCE [LARGE SCALE GENOMIC DNA]</scope>
    <source>
        <strain evidence="3">BGI_N329</strain>
    </source>
</reference>
<dbReference type="Gene3D" id="3.20.20.100">
    <property type="entry name" value="NADP-dependent oxidoreductase domain"/>
    <property type="match status" value="1"/>
</dbReference>
<dbReference type="InterPro" id="IPR023210">
    <property type="entry name" value="NADP_OxRdtase_dom"/>
</dbReference>
<protein>
    <recommendedName>
        <fullName evidence="2">NADP-dependent oxidoreductase domain-containing protein</fullName>
    </recommendedName>
</protein>
<feature type="domain" description="NADP-dependent oxidoreductase" evidence="2">
    <location>
        <begin position="4"/>
        <end position="67"/>
    </location>
</feature>
<evidence type="ECO:0000313" key="4">
    <source>
        <dbReference type="Proteomes" id="UP000054379"/>
    </source>
</evidence>
<accession>A0A091PM89</accession>
<dbReference type="PANTHER" id="PTHR43827">
    <property type="entry name" value="2,5-DIKETO-D-GLUCONIC ACID REDUCTASE"/>
    <property type="match status" value="1"/>
</dbReference>
<evidence type="ECO:0000256" key="1">
    <source>
        <dbReference type="ARBA" id="ARBA00007905"/>
    </source>
</evidence>
<gene>
    <name evidence="3" type="ORF">N329_10077</name>
</gene>
<sequence length="147" mass="16846">LFPSGLCRSIGVSNFLISHLEQLKEDSVITPHVNWVEYHPFQRPQELVSYCRSRDIVFEGYCPLAKGEVLTHPSIIQLAKKYGRTPAQICIHWNIQNGIVTIPKSTKAERREENCKVFDFTIAEDDVEILNGMHDGRHVSWDPSLIM</sequence>
<name>A0A091PM89_HALAL</name>
<dbReference type="PRINTS" id="PR00069">
    <property type="entry name" value="ALDKETRDTASE"/>
</dbReference>
<dbReference type="EMBL" id="KK661861">
    <property type="protein sequence ID" value="KFQ08725.1"/>
    <property type="molecule type" value="Genomic_DNA"/>
</dbReference>
<dbReference type="InterPro" id="IPR018170">
    <property type="entry name" value="Aldo/ket_reductase_CS"/>
</dbReference>
<dbReference type="Proteomes" id="UP000054379">
    <property type="component" value="Unassembled WGS sequence"/>
</dbReference>
<dbReference type="PANTHER" id="PTHR43827:SF10">
    <property type="entry name" value="ZGC:110366"/>
    <property type="match status" value="1"/>
</dbReference>
<evidence type="ECO:0000313" key="3">
    <source>
        <dbReference type="EMBL" id="KFQ08725.1"/>
    </source>
</evidence>
<evidence type="ECO:0000259" key="2">
    <source>
        <dbReference type="Pfam" id="PF00248"/>
    </source>
</evidence>
<proteinExistence type="inferred from homology"/>